<evidence type="ECO:0000313" key="3">
    <source>
        <dbReference type="EMBL" id="TYQ00694.1"/>
    </source>
</evidence>
<feature type="domain" description="HTH tetR-type" evidence="2">
    <location>
        <begin position="23"/>
        <end position="68"/>
    </location>
</feature>
<accession>A0A652YIA3</accession>
<dbReference type="SUPFAM" id="SSF46689">
    <property type="entry name" value="Homeodomain-like"/>
    <property type="match status" value="1"/>
</dbReference>
<reference evidence="3" key="1">
    <citation type="submission" date="2019-07" db="EMBL/GenBank/DDBJ databases">
        <title>Genomic Encyclopedia of Type Strains, Phase IV (KMG-IV): sequencing the most valuable type-strain genomes for metagenomic binning, comparative biology and taxonomic classification.</title>
        <authorList>
            <person name="Goeker M."/>
        </authorList>
    </citation>
    <scope>NUCLEOTIDE SEQUENCE</scope>
    <source>
        <strain evidence="3">DSM 44596</strain>
    </source>
</reference>
<evidence type="ECO:0000259" key="2">
    <source>
        <dbReference type="Pfam" id="PF00440"/>
    </source>
</evidence>
<sequence>MRPSAGKERVNSRGDATRLLLLITAEQLFAERGIAAVPLRDIGIAAGQKNHAVVQYHFGDRETLVSEIIAYRAHTSEERRVEMFADLMVRGQPRVSDLVRLFVFPLASHLDEDNHYLAFMSRYILENGGYSRLSVSSNTVIPSATASTVLGLLGRLLSNLSEEVLEERCMHMLTGTVHTLARYQAVLASGEKLPLPMDVLLEDLVQFFTSGLEASLGPATATANAAPDRGRAPSQLKRNTISAK</sequence>
<proteinExistence type="predicted"/>
<protein>
    <submittedName>
        <fullName evidence="3">TetR family transcriptional regulator</fullName>
    </submittedName>
</protein>
<dbReference type="EMBL" id="VNIQ01000013">
    <property type="protein sequence ID" value="TYQ00694.1"/>
    <property type="molecule type" value="Genomic_DNA"/>
</dbReference>
<dbReference type="InterPro" id="IPR001647">
    <property type="entry name" value="HTH_TetR"/>
</dbReference>
<name>A0A652YIA3_NOCGL</name>
<evidence type="ECO:0000256" key="1">
    <source>
        <dbReference type="ARBA" id="ARBA00023125"/>
    </source>
</evidence>
<dbReference type="GO" id="GO:0003677">
    <property type="term" value="F:DNA binding"/>
    <property type="evidence" value="ECO:0007669"/>
    <property type="project" value="UniProtKB-KW"/>
</dbReference>
<organism evidence="3">
    <name type="scientific">Nocardia globerula</name>
    <dbReference type="NCBI Taxonomy" id="1818"/>
    <lineage>
        <taxon>Bacteria</taxon>
        <taxon>Bacillati</taxon>
        <taxon>Actinomycetota</taxon>
        <taxon>Actinomycetes</taxon>
        <taxon>Mycobacteriales</taxon>
        <taxon>Nocardiaceae</taxon>
        <taxon>Nocardia</taxon>
    </lineage>
</organism>
<dbReference type="Gene3D" id="1.10.357.10">
    <property type="entry name" value="Tetracycline Repressor, domain 2"/>
    <property type="match status" value="1"/>
</dbReference>
<keyword evidence="1" id="KW-0238">DNA-binding</keyword>
<comment type="caution">
    <text evidence="3">The sequence shown here is derived from an EMBL/GenBank/DDBJ whole genome shotgun (WGS) entry which is preliminary data.</text>
</comment>
<dbReference type="InterPro" id="IPR009057">
    <property type="entry name" value="Homeodomain-like_sf"/>
</dbReference>
<dbReference type="AlphaFoldDB" id="A0A652YIA3"/>
<gene>
    <name evidence="3" type="ORF">FNL38_11360</name>
</gene>
<dbReference type="Pfam" id="PF00440">
    <property type="entry name" value="TetR_N"/>
    <property type="match status" value="1"/>
</dbReference>